<feature type="domain" description="C2H2-type" evidence="3">
    <location>
        <begin position="866"/>
        <end position="891"/>
    </location>
</feature>
<keyword evidence="1" id="KW-0175">Coiled coil</keyword>
<name>A0A2H3B5W2_9AGAR</name>
<evidence type="ECO:0000256" key="2">
    <source>
        <dbReference type="SAM" id="MobiDB-lite"/>
    </source>
</evidence>
<feature type="domain" description="C2H2-type" evidence="3">
    <location>
        <begin position="662"/>
        <end position="687"/>
    </location>
</feature>
<feature type="compositionally biased region" description="Basic and acidic residues" evidence="2">
    <location>
        <begin position="541"/>
        <end position="555"/>
    </location>
</feature>
<organism evidence="4 5">
    <name type="scientific">Armillaria solidipes</name>
    <dbReference type="NCBI Taxonomy" id="1076256"/>
    <lineage>
        <taxon>Eukaryota</taxon>
        <taxon>Fungi</taxon>
        <taxon>Dikarya</taxon>
        <taxon>Basidiomycota</taxon>
        <taxon>Agaricomycotina</taxon>
        <taxon>Agaricomycetes</taxon>
        <taxon>Agaricomycetidae</taxon>
        <taxon>Agaricales</taxon>
        <taxon>Marasmiineae</taxon>
        <taxon>Physalacriaceae</taxon>
        <taxon>Armillaria</taxon>
    </lineage>
</organism>
<gene>
    <name evidence="4" type="ORF">ARMSODRAFT_356845</name>
</gene>
<protein>
    <recommendedName>
        <fullName evidence="3">C2H2-type domain-containing protein</fullName>
    </recommendedName>
</protein>
<evidence type="ECO:0000313" key="5">
    <source>
        <dbReference type="Proteomes" id="UP000218334"/>
    </source>
</evidence>
<keyword evidence="5" id="KW-1185">Reference proteome</keyword>
<dbReference type="AlphaFoldDB" id="A0A2H3B5W2"/>
<feature type="compositionally biased region" description="Basic and acidic residues" evidence="2">
    <location>
        <begin position="913"/>
        <end position="927"/>
    </location>
</feature>
<reference evidence="5" key="1">
    <citation type="journal article" date="2017" name="Nat. Ecol. Evol.">
        <title>Genome expansion and lineage-specific genetic innovations in the forest pathogenic fungi Armillaria.</title>
        <authorList>
            <person name="Sipos G."/>
            <person name="Prasanna A.N."/>
            <person name="Walter M.C."/>
            <person name="O'Connor E."/>
            <person name="Balint B."/>
            <person name="Krizsan K."/>
            <person name="Kiss B."/>
            <person name="Hess J."/>
            <person name="Varga T."/>
            <person name="Slot J."/>
            <person name="Riley R."/>
            <person name="Boka B."/>
            <person name="Rigling D."/>
            <person name="Barry K."/>
            <person name="Lee J."/>
            <person name="Mihaltcheva S."/>
            <person name="LaButti K."/>
            <person name="Lipzen A."/>
            <person name="Waldron R."/>
            <person name="Moloney N.M."/>
            <person name="Sperisen C."/>
            <person name="Kredics L."/>
            <person name="Vagvoelgyi C."/>
            <person name="Patrignani A."/>
            <person name="Fitzpatrick D."/>
            <person name="Nagy I."/>
            <person name="Doyle S."/>
            <person name="Anderson J.B."/>
            <person name="Grigoriev I.V."/>
            <person name="Gueldener U."/>
            <person name="Muensterkoetter M."/>
            <person name="Nagy L.G."/>
        </authorList>
    </citation>
    <scope>NUCLEOTIDE SEQUENCE [LARGE SCALE GENOMIC DNA]</scope>
    <source>
        <strain evidence="5">28-4</strain>
    </source>
</reference>
<feature type="domain" description="C2H2-type" evidence="3">
    <location>
        <begin position="826"/>
        <end position="860"/>
    </location>
</feature>
<sequence length="1074" mass="120319">MPLLPKILPRAELHKQRAVVPPIAAELQKSLDRLFIKILSDATLDFVKRIKRWWKDFAKTQPEGTVPEEINRNAKMPPLPVFLAFVQHQALSTRGRITEYAVKDTIKSQFHSLFAIWRREALQPLSAVYRQQIFAYIDSEELHAIAPLCTDARPKFTLTAVDFEILVRAFFLDTGFRTVHMSVQMAYIISIQSLMTERPGALVEGSNYRKTNRALLWNEHEWHVEPNPEDPHHPIVFIRVLIHRLKGFSGNGAAHKEFILYPEPNNNRGLCPVAMATALALEDGIFTQITTAEQIFNPAIPPTDHHILSLRPSDQCAVRSDVLTEGKWETSPTRALTYDVYNDFLRRTSLNQGFVNPVTGYCARRGASNRLSGELSEQDLRTLMGHSKKSEAFDSAYKSRLILKDLGAVLHDRPANEQQLTAGEAAANMSSRRDVNAPQKLSLEAQAQLSAEEDLVAMRNARKEFTEQIAALSKTLKSADEDEAVQNLVTSQISDLKARIQSHDKEYRSIVRRETKFRVAQARKDYIAGASERQLLGTDPANKKGEQPTKGKENRPPSGAPLPPASPLDTFIATFFDAAVAFETVNDSIIAYINALHALPRKNLAICYPNEAPDDDGKCAICGAVCTSTLMPKGIGKHIHNCLAARRLADAQQTAAENFEPTICDWDGCPPRLYESRPEFIKHLQNHLMSSKKTLLDGKKRFCKWKEDDDICGQEAEHDWLIGDWASHFASAHGINAHTTIAVDHCSICGEWFEDDLGDGASWASHCVGHYEDMFASHQKRHDGVVNVEPTGIADIGGAIKYDPADGFNGAPLHGHIRKGIALQPYYCPFCVFDESLAPARRMKQFPFATTFQRHLARQHLDDVPTMCPVPSCGTHTFPPLELATHLVRVHRLPVVGTLQSNDTNVLKLPVPDNDKPEVPSKRKSDNNKPGPSKRPQLDADDEHPGITPSVKKYYCTGCRTPLKDIKNHFIRSSLGSLCRKRHRFFQLADNGAKIGEAFSFNLPEDTSLAGSASKNDRHHYCPICDELFKDIRTHLPDHCSSKTFRIKDPKNPEHRRARNGVSYTFADWVLTAP</sequence>
<feature type="region of interest" description="Disordered" evidence="2">
    <location>
        <begin position="905"/>
        <end position="946"/>
    </location>
</feature>
<dbReference type="PANTHER" id="PTHR37535">
    <property type="entry name" value="FLUG DOMAIN PROTEIN"/>
    <property type="match status" value="1"/>
</dbReference>
<evidence type="ECO:0000313" key="4">
    <source>
        <dbReference type="EMBL" id="PBK66289.1"/>
    </source>
</evidence>
<evidence type="ECO:0000259" key="3">
    <source>
        <dbReference type="SMART" id="SM00355"/>
    </source>
</evidence>
<dbReference type="InterPro" id="IPR021842">
    <property type="entry name" value="DUF3435"/>
</dbReference>
<dbReference type="SMART" id="SM00355">
    <property type="entry name" value="ZnF_C2H2"/>
    <property type="match status" value="4"/>
</dbReference>
<dbReference type="Proteomes" id="UP000218334">
    <property type="component" value="Unassembled WGS sequence"/>
</dbReference>
<dbReference type="EMBL" id="KZ293441">
    <property type="protein sequence ID" value="PBK66289.1"/>
    <property type="molecule type" value="Genomic_DNA"/>
</dbReference>
<dbReference type="InterPro" id="IPR013087">
    <property type="entry name" value="Znf_C2H2_type"/>
</dbReference>
<accession>A0A2H3B5W2</accession>
<feature type="domain" description="C2H2-type" evidence="3">
    <location>
        <begin position="1020"/>
        <end position="1039"/>
    </location>
</feature>
<dbReference type="Pfam" id="PF11917">
    <property type="entry name" value="DUF3435"/>
    <property type="match status" value="1"/>
</dbReference>
<feature type="region of interest" description="Disordered" evidence="2">
    <location>
        <begin position="531"/>
        <end position="564"/>
    </location>
</feature>
<dbReference type="PANTHER" id="PTHR37535:SF3">
    <property type="entry name" value="FLUG DOMAIN-CONTAINING PROTEIN"/>
    <property type="match status" value="1"/>
</dbReference>
<dbReference type="STRING" id="1076256.A0A2H3B5W2"/>
<proteinExistence type="predicted"/>
<evidence type="ECO:0000256" key="1">
    <source>
        <dbReference type="SAM" id="Coils"/>
    </source>
</evidence>
<feature type="coiled-coil region" evidence="1">
    <location>
        <begin position="455"/>
        <end position="482"/>
    </location>
</feature>